<dbReference type="InterPro" id="IPR036396">
    <property type="entry name" value="Cyt_P450_sf"/>
</dbReference>
<evidence type="ECO:0000256" key="8">
    <source>
        <dbReference type="ARBA" id="ARBA00010658"/>
    </source>
</evidence>
<keyword evidence="15" id="KW-0256">Endoplasmic reticulum</keyword>
<keyword evidence="11 52" id="KW-0349">Heme</keyword>
<gene>
    <name evidence="56" type="primary">CYP46A1</name>
</gene>
<evidence type="ECO:0000256" key="52">
    <source>
        <dbReference type="PIRSR" id="PIRSR602401-1"/>
    </source>
</evidence>
<evidence type="ECO:0000313" key="56">
    <source>
        <dbReference type="Ensembl" id="ENSCAFP00030011125.1"/>
    </source>
</evidence>
<keyword evidence="27" id="KW-0753">Steroid metabolism</keyword>
<feature type="binding site" description="axial binding residue" evidence="52">
    <location>
        <position position="1007"/>
    </location>
    <ligand>
        <name>heme</name>
        <dbReference type="ChEBI" id="CHEBI:30413"/>
    </ligand>
    <ligandPart>
        <name>Fe</name>
        <dbReference type="ChEBI" id="CHEBI:18248"/>
    </ligandPart>
</feature>
<keyword evidence="13 52" id="KW-0479">Metal-binding</keyword>
<organism evidence="56 57">
    <name type="scientific">Canis lupus familiaris</name>
    <name type="common">Dog</name>
    <name type="synonym">Canis familiaris</name>
    <dbReference type="NCBI Taxonomy" id="9615"/>
    <lineage>
        <taxon>Eukaryota</taxon>
        <taxon>Metazoa</taxon>
        <taxon>Chordata</taxon>
        <taxon>Craniata</taxon>
        <taxon>Vertebrata</taxon>
        <taxon>Euteleostomi</taxon>
        <taxon>Mammalia</taxon>
        <taxon>Eutheria</taxon>
        <taxon>Laurasiatheria</taxon>
        <taxon>Carnivora</taxon>
        <taxon>Caniformia</taxon>
        <taxon>Canidae</taxon>
        <taxon>Canis</taxon>
    </lineage>
</organism>
<evidence type="ECO:0000256" key="30">
    <source>
        <dbReference type="ARBA" id="ARBA00034110"/>
    </source>
</evidence>
<dbReference type="InterPro" id="IPR002401">
    <property type="entry name" value="Cyt_P450_E_grp-I"/>
</dbReference>
<keyword evidence="9" id="KW-0964">Secreted</keyword>
<keyword evidence="17" id="KW-1133">Transmembrane helix</keyword>
<evidence type="ECO:0000256" key="36">
    <source>
        <dbReference type="ARBA" id="ARBA00050991"/>
    </source>
</evidence>
<dbReference type="GO" id="GO:0005576">
    <property type="term" value="C:extracellular region"/>
    <property type="evidence" value="ECO:0007669"/>
    <property type="project" value="UniProtKB-SubCell"/>
</dbReference>
<comment type="catalytic activity">
    <reaction evidence="41">
        <text>cholestanol + reduced [NADPH--hemoprotein reductase] + O2 = (24S)-hydroxycholestanol + oxidized [NADPH--hemoprotein reductase] + H2O + H(+)</text>
        <dbReference type="Rhea" id="RHEA:53808"/>
        <dbReference type="Rhea" id="RHEA-COMP:11964"/>
        <dbReference type="Rhea" id="RHEA-COMP:11965"/>
        <dbReference type="ChEBI" id="CHEBI:15377"/>
        <dbReference type="ChEBI" id="CHEBI:15378"/>
        <dbReference type="ChEBI" id="CHEBI:15379"/>
        <dbReference type="ChEBI" id="CHEBI:57618"/>
        <dbReference type="ChEBI" id="CHEBI:58210"/>
        <dbReference type="ChEBI" id="CHEBI:86570"/>
        <dbReference type="ChEBI" id="CHEBI:137687"/>
    </reaction>
    <physiologicalReaction direction="left-to-right" evidence="41">
        <dbReference type="Rhea" id="RHEA:53809"/>
    </physiologicalReaction>
</comment>
<keyword evidence="14 53" id="KW-0732">Signal</keyword>
<dbReference type="PANTHER" id="PTHR24293:SF1">
    <property type="entry name" value="CHOLESTEROL 24-HYDROXYLASE"/>
    <property type="match status" value="1"/>
</dbReference>
<evidence type="ECO:0000256" key="41">
    <source>
        <dbReference type="ARBA" id="ARBA00051748"/>
    </source>
</evidence>
<evidence type="ECO:0000256" key="33">
    <source>
        <dbReference type="ARBA" id="ARBA00050344"/>
    </source>
</evidence>
<evidence type="ECO:0000256" key="14">
    <source>
        <dbReference type="ARBA" id="ARBA00022729"/>
    </source>
</evidence>
<evidence type="ECO:0000256" key="31">
    <source>
        <dbReference type="ARBA" id="ARBA00049645"/>
    </source>
</evidence>
<comment type="pathway">
    <text evidence="31">Steroid metabolism; cholesterol degradation.</text>
</comment>
<keyword evidence="28" id="KW-0966">Cell projection</keyword>
<evidence type="ECO:0000256" key="51">
    <source>
        <dbReference type="ARBA" id="ARBA00080170"/>
    </source>
</evidence>
<dbReference type="InterPro" id="IPR011041">
    <property type="entry name" value="Quinoprot_gluc/sorb_DH_b-prop"/>
</dbReference>
<dbReference type="InterPro" id="IPR001128">
    <property type="entry name" value="Cyt_P450"/>
</dbReference>
<comment type="catalytic activity">
    <reaction evidence="44">
        <text>progesterone + reduced [NADPH--hemoprotein reductase] + O2 = 17alpha-hydroxyprogesterone + oxidized [NADPH--hemoprotein reductase] + H2O + H(+)</text>
        <dbReference type="Rhea" id="RHEA:46308"/>
        <dbReference type="Rhea" id="RHEA-COMP:11964"/>
        <dbReference type="Rhea" id="RHEA-COMP:11965"/>
        <dbReference type="ChEBI" id="CHEBI:15377"/>
        <dbReference type="ChEBI" id="CHEBI:15378"/>
        <dbReference type="ChEBI" id="CHEBI:15379"/>
        <dbReference type="ChEBI" id="CHEBI:17026"/>
        <dbReference type="ChEBI" id="CHEBI:17252"/>
        <dbReference type="ChEBI" id="CHEBI:57618"/>
        <dbReference type="ChEBI" id="CHEBI:58210"/>
    </reaction>
    <physiologicalReaction direction="left-to-right" evidence="44">
        <dbReference type="Rhea" id="RHEA:46309"/>
    </physiologicalReaction>
</comment>
<evidence type="ECO:0000256" key="13">
    <source>
        <dbReference type="ARBA" id="ARBA00022723"/>
    </source>
</evidence>
<evidence type="ECO:0000256" key="3">
    <source>
        <dbReference type="ARBA" id="ARBA00004279"/>
    </source>
</evidence>
<dbReference type="InterPro" id="IPR039983">
    <property type="entry name" value="CYP46A1"/>
</dbReference>
<evidence type="ECO:0000256" key="26">
    <source>
        <dbReference type="ARBA" id="ARBA00023180"/>
    </source>
</evidence>
<comment type="catalytic activity">
    <reaction evidence="42">
        <text>(24S)-hydroxycholesterol + reduced [NADPH--hemoprotein reductase] + O2 = (24S,25R)-24,26-dihydroxycholesterol + oxidized [NADPH--hemoprotein reductase] + H2O + H(+)</text>
        <dbReference type="Rhea" id="RHEA:46388"/>
        <dbReference type="Rhea" id="RHEA-COMP:11964"/>
        <dbReference type="Rhea" id="RHEA-COMP:11965"/>
        <dbReference type="ChEBI" id="CHEBI:15377"/>
        <dbReference type="ChEBI" id="CHEBI:15378"/>
        <dbReference type="ChEBI" id="CHEBI:15379"/>
        <dbReference type="ChEBI" id="CHEBI:34310"/>
        <dbReference type="ChEBI" id="CHEBI:57618"/>
        <dbReference type="ChEBI" id="CHEBI:58210"/>
        <dbReference type="ChEBI" id="CHEBI:86165"/>
    </reaction>
    <physiologicalReaction direction="left-to-right" evidence="42">
        <dbReference type="Rhea" id="RHEA:46389"/>
    </physiologicalReaction>
</comment>
<evidence type="ECO:0000256" key="6">
    <source>
        <dbReference type="ARBA" id="ARBA00005108"/>
    </source>
</evidence>
<dbReference type="Proteomes" id="UP000694429">
    <property type="component" value="Chromosome 8"/>
</dbReference>
<evidence type="ECO:0000256" key="16">
    <source>
        <dbReference type="ARBA" id="ARBA00022848"/>
    </source>
</evidence>
<dbReference type="GO" id="GO:0005789">
    <property type="term" value="C:endoplasmic reticulum membrane"/>
    <property type="evidence" value="ECO:0007669"/>
    <property type="project" value="UniProtKB-SubCell"/>
</dbReference>
<dbReference type="PROSITE" id="PS00086">
    <property type="entry name" value="CYTOCHROME_P450"/>
    <property type="match status" value="1"/>
</dbReference>
<evidence type="ECO:0000256" key="47">
    <source>
        <dbReference type="ARBA" id="ARBA00066440"/>
    </source>
</evidence>
<sequence>MAGGGAGPGALLAVLALRALGAAAHPQCLDFRPPFRPPQPLRLCAQYSAFGCCTPERDAELARRFGALAARVDAAEWAACAGYALDLLCQECSPYAAHLYDAEDPSTPLRTVPGLCEDYCLDMWQTCRGLFRHLSPDRELWALEGNRAKFCRYLSLDDADYCFPRLLVNKNLNSNLGRVVADAKGCLQLCLEEVANGLRNPVAMVHARDGTHRFFVAEQVGLVWAYLPDRSRLDKPFLNVSRAVLTSPWEGDERGFLGLAFHPGFRHNGKLYVYYSVGSGFDEWIRISEFRVSADDMNTVDHGSERIILEIEEPASNHNGGQLLFGDDGYLYIFTGDGGMAGDPFGKFGNAQNKSALLGKVLRIDVDHNERGPLYRIPRDNPFVGDPAARPEVYALGVRNMWRCSFDRGDPATGAGRGRLFCGDVGQNKFEEVDLVERGRNYGWRAREGYECYDRKLCANASLDDVLPIFAYPHKLGKSVTGGYVYRGCEYPNLNGLYIFGDFMSGRLMSLRENLETGQWRYSEICMGRGQTCAFPGLINNYYPHIISFAEDEAGELYFMSTGVPSATAARGVVYKVIDPFQTGTTRQVSDPACPGEGEEPPHPFCAQRNFLLGHLPYFWKKDEVCGRVLQDVFLDWAKKYGPVVRVNVFHKTSVIVTSPESVKKFLMSTKYNKDSKMYHAIQTVFGERLFGQGLVSECDYERWHKQRRVMDLAFSRSSLVSLMETFNEKAEQLVEILEAKADGQTPVSMQDMLTCTTMDILAKAAFGMETGMLLGAQKPLSRKVKLILEGITASRNTLAKFMPGKWKQLREIRESIRFLRQVGKDWVQRRREALKRGEDVPADILTQILKAEEGAQDDEILLDNFVTFFIAGHETSANHLAFTVMELSRQPEILARLQAEVDEVIGSKRHLDCDDLGRLQYLSQVLKESLRLYPPAWGTFRLLEEETLIDGVRVPGNTPLLFSTYVMGRMDTYFEDPLTFNPDRFSPKAPKPRFTYFPFSLGPRSCIGQQFAQMEVKVVMAKLLQRLEFRLVPGQRYGLQEQATLKPLDPVLCTLQPRGWQPAPPPPC</sequence>
<evidence type="ECO:0000256" key="48">
    <source>
        <dbReference type="ARBA" id="ARBA00068948"/>
    </source>
</evidence>
<dbReference type="InterPro" id="IPR011042">
    <property type="entry name" value="6-blade_b-propeller_TolB-like"/>
</dbReference>
<feature type="domain" description="Glucose/Sorbosone dehydrogenase" evidence="55">
    <location>
        <begin position="198"/>
        <end position="513"/>
    </location>
</feature>
<evidence type="ECO:0000256" key="50">
    <source>
        <dbReference type="ARBA" id="ARBA00079170"/>
    </source>
</evidence>
<evidence type="ECO:0000256" key="17">
    <source>
        <dbReference type="ARBA" id="ARBA00022989"/>
    </source>
</evidence>
<keyword evidence="23" id="KW-0472">Membrane</keyword>
<comment type="catalytic activity">
    <reaction evidence="39">
        <text>4beta-hydroxycholesterol + reduced [NADPH--hemoprotein reductase] + O2 = 4beta,24S-dihydroxycholesterol + oxidized [NADPH--hemoprotein reductase] + H2O + H(+)</text>
        <dbReference type="Rhea" id="RHEA:46392"/>
        <dbReference type="Rhea" id="RHEA-COMP:11964"/>
        <dbReference type="Rhea" id="RHEA-COMP:11965"/>
        <dbReference type="ChEBI" id="CHEBI:15377"/>
        <dbReference type="ChEBI" id="CHEBI:15378"/>
        <dbReference type="ChEBI" id="CHEBI:15379"/>
        <dbReference type="ChEBI" id="CHEBI:57618"/>
        <dbReference type="ChEBI" id="CHEBI:58210"/>
        <dbReference type="ChEBI" id="CHEBI:85778"/>
        <dbReference type="ChEBI" id="CHEBI:86087"/>
    </reaction>
    <physiologicalReaction direction="left-to-right" evidence="39">
        <dbReference type="Rhea" id="RHEA:46393"/>
    </physiologicalReaction>
</comment>
<evidence type="ECO:0000256" key="53">
    <source>
        <dbReference type="SAM" id="SignalP"/>
    </source>
</evidence>
<protein>
    <recommendedName>
        <fullName evidence="48">Cholesterol 24-hydroxylase</fullName>
        <ecNumber evidence="47">1.14.14.25</ecNumber>
    </recommendedName>
    <alternativeName>
        <fullName evidence="50">Cholesterol 24-monooxygenase</fullName>
    </alternativeName>
    <alternativeName>
        <fullName evidence="49">Cholesterol 24S-hydroxylase</fullName>
    </alternativeName>
    <alternativeName>
        <fullName evidence="51">Cytochrome P450 46A1</fullName>
    </alternativeName>
</protein>
<accession>A0A8C0MFZ5</accession>
<proteinExistence type="inferred from homology"/>
<evidence type="ECO:0000256" key="43">
    <source>
        <dbReference type="ARBA" id="ARBA00051817"/>
    </source>
</evidence>
<dbReference type="GO" id="GO:0006707">
    <property type="term" value="P:cholesterol catabolic process"/>
    <property type="evidence" value="ECO:0007669"/>
    <property type="project" value="InterPro"/>
</dbReference>
<evidence type="ECO:0000256" key="11">
    <source>
        <dbReference type="ARBA" id="ARBA00022617"/>
    </source>
</evidence>
<evidence type="ECO:0000256" key="10">
    <source>
        <dbReference type="ARBA" id="ARBA00022548"/>
    </source>
</evidence>
<keyword evidence="12" id="KW-0812">Transmembrane</keyword>
<dbReference type="GO" id="GO:0098793">
    <property type="term" value="C:presynapse"/>
    <property type="evidence" value="ECO:0007669"/>
    <property type="project" value="UniProtKB-SubCell"/>
</dbReference>
<comment type="catalytic activity">
    <reaction evidence="33">
        <text>testosterone + reduced [NADPH--hemoprotein reductase] + O2 = 2-hydroxytestosterone + oxidized [NADPH--hemoprotein reductase] + H2O + H(+)</text>
        <dbReference type="Rhea" id="RHEA:46300"/>
        <dbReference type="Rhea" id="RHEA-COMP:11964"/>
        <dbReference type="Rhea" id="RHEA-COMP:11965"/>
        <dbReference type="ChEBI" id="CHEBI:15377"/>
        <dbReference type="ChEBI" id="CHEBI:15378"/>
        <dbReference type="ChEBI" id="CHEBI:15379"/>
        <dbReference type="ChEBI" id="CHEBI:17347"/>
        <dbReference type="ChEBI" id="CHEBI:57618"/>
        <dbReference type="ChEBI" id="CHEBI:58210"/>
        <dbReference type="ChEBI" id="CHEBI:86013"/>
    </reaction>
    <physiologicalReaction direction="left-to-right" evidence="33">
        <dbReference type="Rhea" id="RHEA:46301"/>
    </physiologicalReaction>
</comment>
<dbReference type="Gene3D" id="2.120.10.30">
    <property type="entry name" value="TolB, C-terminal domain"/>
    <property type="match status" value="1"/>
</dbReference>
<dbReference type="GO" id="GO:0030425">
    <property type="term" value="C:dendrite"/>
    <property type="evidence" value="ECO:0007669"/>
    <property type="project" value="UniProtKB-SubCell"/>
</dbReference>
<comment type="catalytic activity">
    <reaction evidence="35">
        <text>7-dehydrocholesterol + reduced [NADPH--hemoprotein reductase] + O2 = cholesta-5,7-dien-3beta,25-diol + oxidized [NADPH--hemoprotein reductase] + H2O + H(+)</text>
        <dbReference type="Rhea" id="RHEA:53240"/>
        <dbReference type="Rhea" id="RHEA-COMP:11964"/>
        <dbReference type="Rhea" id="RHEA-COMP:11965"/>
        <dbReference type="ChEBI" id="CHEBI:15377"/>
        <dbReference type="ChEBI" id="CHEBI:15378"/>
        <dbReference type="ChEBI" id="CHEBI:15379"/>
        <dbReference type="ChEBI" id="CHEBI:17759"/>
        <dbReference type="ChEBI" id="CHEBI:57618"/>
        <dbReference type="ChEBI" id="CHEBI:58210"/>
        <dbReference type="ChEBI" id="CHEBI:137057"/>
    </reaction>
    <physiologicalReaction direction="left-to-right" evidence="35">
        <dbReference type="Rhea" id="RHEA:53241"/>
    </physiologicalReaction>
</comment>
<dbReference type="Pfam" id="PF00067">
    <property type="entry name" value="p450"/>
    <property type="match status" value="1"/>
</dbReference>
<comment type="function">
    <text evidence="46">P450 monooxygenase that plays a major role in cholesterol homeostasis in the brain. Primarily catalyzes the hydroxylation (with S stereochemistry) at C-24 of cholesterol side chain, triggering cholesterol diffusion out of neurons and its further degradation. By promoting constant cholesterol elimination in neurons, may activate the mevalonate pathway and coordinate the synthesis of new cholesterol and nonsterol isoprenoids involved in synaptic activity and learning. Further hydroxylates cholesterol derivatives and hormone steroids on both the ring and side chain of these molecules, converting them into active oxysterols involved in lipid signaling and biosynthesis. Acts as an epoxidase converting cholesta-5,24-dien-3beta-ol/desmosterol into (24S),25-epoxycholesterol, an abundant lipid ligand of nuclear NR1H2 and NR1H3 receptors shown to promote neurogenesis in developing brain. May also catalyze the oxidative metabolism of xenobiotics, such as clotrimazole.</text>
</comment>
<evidence type="ECO:0000256" key="20">
    <source>
        <dbReference type="ARBA" id="ARBA00023018"/>
    </source>
</evidence>
<dbReference type="GO" id="GO:0033781">
    <property type="term" value="F:cholesterol 24-hydroxylase activity"/>
    <property type="evidence" value="ECO:0007669"/>
    <property type="project" value="UniProtKB-EC"/>
</dbReference>
<evidence type="ECO:0000256" key="34">
    <source>
        <dbReference type="ARBA" id="ARBA00050430"/>
    </source>
</evidence>
<dbReference type="SUPFAM" id="SSF50952">
    <property type="entry name" value="Soluble quinoprotein glucose dehydrogenase"/>
    <property type="match status" value="1"/>
</dbReference>
<comment type="catalytic activity">
    <reaction evidence="36">
        <text>cholesterol + reduced [NADPH--hemoprotein reductase] + O2 = (24S)-hydroxycholesterol + oxidized [NADPH--hemoprotein reductase] + H2O + H(+)</text>
        <dbReference type="Rhea" id="RHEA:22716"/>
        <dbReference type="Rhea" id="RHEA-COMP:11964"/>
        <dbReference type="Rhea" id="RHEA-COMP:11965"/>
        <dbReference type="ChEBI" id="CHEBI:15377"/>
        <dbReference type="ChEBI" id="CHEBI:15378"/>
        <dbReference type="ChEBI" id="CHEBI:15379"/>
        <dbReference type="ChEBI" id="CHEBI:16113"/>
        <dbReference type="ChEBI" id="CHEBI:34310"/>
        <dbReference type="ChEBI" id="CHEBI:57618"/>
        <dbReference type="ChEBI" id="CHEBI:58210"/>
        <dbReference type="EC" id="1.14.14.25"/>
    </reaction>
    <physiologicalReaction direction="left-to-right" evidence="36">
        <dbReference type="Rhea" id="RHEA:22717"/>
    </physiologicalReaction>
</comment>
<feature type="chain" id="PRO_5034656952" description="Cholesterol 24-hydroxylase" evidence="53">
    <location>
        <begin position="25"/>
        <end position="1069"/>
    </location>
</feature>
<evidence type="ECO:0000259" key="55">
    <source>
        <dbReference type="Pfam" id="PF07995"/>
    </source>
</evidence>
<dbReference type="EC" id="1.14.14.25" evidence="47"/>
<evidence type="ECO:0000256" key="29">
    <source>
        <dbReference type="ARBA" id="ARBA00034106"/>
    </source>
</evidence>
<evidence type="ECO:0000256" key="9">
    <source>
        <dbReference type="ARBA" id="ARBA00022525"/>
    </source>
</evidence>
<comment type="catalytic activity">
    <reaction evidence="37">
        <text>testosterone + reduced [NADPH--hemoprotein reductase] + O2 = 16beta,17beta-dihydroxyandrost-4-en-3-one + oxidized [NADPH--hemoprotein reductase] + H2O + H(+)</text>
        <dbReference type="Rhea" id="RHEA:46304"/>
        <dbReference type="Rhea" id="RHEA-COMP:11964"/>
        <dbReference type="Rhea" id="RHEA-COMP:11965"/>
        <dbReference type="ChEBI" id="CHEBI:15377"/>
        <dbReference type="ChEBI" id="CHEBI:15378"/>
        <dbReference type="ChEBI" id="CHEBI:15379"/>
        <dbReference type="ChEBI" id="CHEBI:17347"/>
        <dbReference type="ChEBI" id="CHEBI:57618"/>
        <dbReference type="ChEBI" id="CHEBI:58210"/>
        <dbReference type="ChEBI" id="CHEBI:83027"/>
    </reaction>
    <physiologicalReaction direction="left-to-right" evidence="37">
        <dbReference type="Rhea" id="RHEA:46305"/>
    </physiologicalReaction>
</comment>
<dbReference type="CDD" id="cd20613">
    <property type="entry name" value="CYP46A1-like"/>
    <property type="match status" value="1"/>
</dbReference>
<evidence type="ECO:0000256" key="32">
    <source>
        <dbReference type="ARBA" id="ARBA00050139"/>
    </source>
</evidence>
<evidence type="ECO:0000256" key="21">
    <source>
        <dbReference type="ARBA" id="ARBA00023033"/>
    </source>
</evidence>
<comment type="similarity">
    <text evidence="7">Belongs to the cytochrome P450 family.</text>
</comment>
<evidence type="ECO:0000256" key="18">
    <source>
        <dbReference type="ARBA" id="ARBA00023002"/>
    </source>
</evidence>
<dbReference type="InterPro" id="IPR018143">
    <property type="entry name" value="Folate_rcpt-like"/>
</dbReference>
<evidence type="ECO:0000256" key="46">
    <source>
        <dbReference type="ARBA" id="ARBA00054645"/>
    </source>
</evidence>
<dbReference type="InterPro" id="IPR017972">
    <property type="entry name" value="Cyt_P450_CS"/>
</dbReference>
<evidence type="ECO:0000259" key="54">
    <source>
        <dbReference type="Pfam" id="PF03024"/>
    </source>
</evidence>
<comment type="catalytic activity">
    <reaction evidence="43">
        <text>7-dehydrocholesterol + reduced [NADPH--hemoprotein reductase] + O2 = cholesta-5,7-dien-3beta,24S-diol + oxidized [NADPH--hemoprotein reductase] + H2O + H(+)</text>
        <dbReference type="Rhea" id="RHEA:53244"/>
        <dbReference type="Rhea" id="RHEA-COMP:11964"/>
        <dbReference type="Rhea" id="RHEA-COMP:11965"/>
        <dbReference type="ChEBI" id="CHEBI:15377"/>
        <dbReference type="ChEBI" id="CHEBI:15378"/>
        <dbReference type="ChEBI" id="CHEBI:15379"/>
        <dbReference type="ChEBI" id="CHEBI:17759"/>
        <dbReference type="ChEBI" id="CHEBI:57618"/>
        <dbReference type="ChEBI" id="CHEBI:58210"/>
        <dbReference type="ChEBI" id="CHEBI:137061"/>
    </reaction>
    <physiologicalReaction direction="left-to-right" evidence="43">
        <dbReference type="Rhea" id="RHEA:53245"/>
    </physiologicalReaction>
</comment>
<evidence type="ECO:0000256" key="19">
    <source>
        <dbReference type="ARBA" id="ARBA00023004"/>
    </source>
</evidence>
<evidence type="ECO:0000256" key="24">
    <source>
        <dbReference type="ARBA" id="ARBA00023157"/>
    </source>
</evidence>
<dbReference type="GO" id="GO:0098794">
    <property type="term" value="C:postsynapse"/>
    <property type="evidence" value="ECO:0007669"/>
    <property type="project" value="UniProtKB-SubCell"/>
</dbReference>
<comment type="catalytic activity">
    <reaction evidence="38">
        <text>testosterone + reduced [NADPH--hemoprotein reductase] + O2 = 6beta,17beta-dihydroxyandrost-4-en-3-one + oxidized [NADPH--hemoprotein reductase] + H2O + H(+)</text>
        <dbReference type="Rhea" id="RHEA:46296"/>
        <dbReference type="Rhea" id="RHEA-COMP:11964"/>
        <dbReference type="Rhea" id="RHEA-COMP:11965"/>
        <dbReference type="ChEBI" id="CHEBI:15377"/>
        <dbReference type="ChEBI" id="CHEBI:15378"/>
        <dbReference type="ChEBI" id="CHEBI:15379"/>
        <dbReference type="ChEBI" id="CHEBI:17347"/>
        <dbReference type="ChEBI" id="CHEBI:34477"/>
        <dbReference type="ChEBI" id="CHEBI:57618"/>
        <dbReference type="ChEBI" id="CHEBI:58210"/>
    </reaction>
    <physiologicalReaction direction="left-to-right" evidence="38">
        <dbReference type="Rhea" id="RHEA:46297"/>
    </physiologicalReaction>
</comment>
<comment type="similarity">
    <text evidence="8">Belongs to the HHIP family.</text>
</comment>
<keyword evidence="26" id="KW-0325">Glycoprotein</keyword>
<keyword evidence="19 52" id="KW-0408">Iron</keyword>
<evidence type="ECO:0000256" key="45">
    <source>
        <dbReference type="ARBA" id="ARBA00052870"/>
    </source>
</evidence>
<evidence type="ECO:0000256" key="2">
    <source>
        <dbReference type="ARBA" id="ARBA00004111"/>
    </source>
</evidence>
<comment type="subcellular location">
    <subcellularLocation>
        <location evidence="3">Cell projection</location>
        <location evidence="3">Dendrite</location>
    </subcellularLocation>
    <subcellularLocation>
        <location evidence="4">Endoplasmic reticulum membrane</location>
        <topology evidence="4">Single-pass membrane protein</topology>
    </subcellularLocation>
    <subcellularLocation>
        <location evidence="2">Microsome membrane</location>
        <topology evidence="2">Single-pass membrane protein</topology>
    </subcellularLocation>
    <subcellularLocation>
        <location evidence="30">Postsynapse</location>
    </subcellularLocation>
    <subcellularLocation>
        <location evidence="29">Presynapse</location>
    </subcellularLocation>
    <subcellularLocation>
        <location evidence="5">Secreted</location>
    </subcellularLocation>
</comment>
<evidence type="ECO:0000256" key="40">
    <source>
        <dbReference type="ARBA" id="ARBA00051606"/>
    </source>
</evidence>
<evidence type="ECO:0000256" key="25">
    <source>
        <dbReference type="ARBA" id="ARBA00023166"/>
    </source>
</evidence>
<keyword evidence="10" id="KW-0153">Cholesterol metabolism</keyword>
<evidence type="ECO:0000256" key="27">
    <source>
        <dbReference type="ARBA" id="ARBA00023221"/>
    </source>
</evidence>
<evidence type="ECO:0000256" key="37">
    <source>
        <dbReference type="ARBA" id="ARBA00051188"/>
    </source>
</evidence>
<comment type="catalytic activity">
    <reaction evidence="40">
        <text>7alpha-hydroxycholesterol + reduced [NADPH--hemoprotein reductase] + O2 = (24S)-7alpha-dihydroxycholesterol + oxidized [NADPH--hemoprotein reductase] + H2O + H(+)</text>
        <dbReference type="Rhea" id="RHEA:46380"/>
        <dbReference type="Rhea" id="RHEA-COMP:11964"/>
        <dbReference type="Rhea" id="RHEA-COMP:11965"/>
        <dbReference type="ChEBI" id="CHEBI:15377"/>
        <dbReference type="ChEBI" id="CHEBI:15378"/>
        <dbReference type="ChEBI" id="CHEBI:15379"/>
        <dbReference type="ChEBI" id="CHEBI:17500"/>
        <dbReference type="ChEBI" id="CHEBI:37640"/>
        <dbReference type="ChEBI" id="CHEBI:57618"/>
        <dbReference type="ChEBI" id="CHEBI:58210"/>
    </reaction>
    <physiologicalReaction direction="left-to-right" evidence="40">
        <dbReference type="Rhea" id="RHEA:46381"/>
    </physiologicalReaction>
</comment>
<comment type="cofactor">
    <cofactor evidence="1 52">
        <name>heme</name>
        <dbReference type="ChEBI" id="CHEBI:30413"/>
    </cofactor>
</comment>
<evidence type="ECO:0000256" key="22">
    <source>
        <dbReference type="ARBA" id="ARBA00023098"/>
    </source>
</evidence>
<feature type="domain" description="Folate receptor-like" evidence="54">
    <location>
        <begin position="31"/>
        <end position="188"/>
    </location>
</feature>
<evidence type="ECO:0000256" key="42">
    <source>
        <dbReference type="ARBA" id="ARBA00051763"/>
    </source>
</evidence>
<reference evidence="56" key="1">
    <citation type="submission" date="2019-03" db="EMBL/GenBank/DDBJ databases">
        <authorList>
            <person name="Warren W.C."/>
            <person name="Johnson G.S."/>
        </authorList>
    </citation>
    <scope>NUCLEOTIDE SEQUENCE [LARGE SCALE GENOMIC DNA]</scope>
    <source>
        <strain evidence="56">Basenji</strain>
    </source>
</reference>
<evidence type="ECO:0000256" key="35">
    <source>
        <dbReference type="ARBA" id="ARBA00050696"/>
    </source>
</evidence>
<dbReference type="PANTHER" id="PTHR24293">
    <property type="entry name" value="CYTOCHROME P450 FAMILY 46 SUBFAMILY A"/>
    <property type="match status" value="1"/>
</dbReference>
<evidence type="ECO:0000256" key="28">
    <source>
        <dbReference type="ARBA" id="ARBA00023273"/>
    </source>
</evidence>
<evidence type="ECO:0000256" key="1">
    <source>
        <dbReference type="ARBA" id="ARBA00001971"/>
    </source>
</evidence>
<reference evidence="56" key="2">
    <citation type="submission" date="2025-08" db="UniProtKB">
        <authorList>
            <consortium name="Ensembl"/>
        </authorList>
    </citation>
    <scope>IDENTIFICATION</scope>
</reference>
<evidence type="ECO:0000313" key="57">
    <source>
        <dbReference type="Proteomes" id="UP000694429"/>
    </source>
</evidence>
<evidence type="ECO:0000256" key="38">
    <source>
        <dbReference type="ARBA" id="ARBA00051503"/>
    </source>
</evidence>
<dbReference type="Ensembl" id="ENSCAFT00030012717.1">
    <property type="protein sequence ID" value="ENSCAFP00030011125.1"/>
    <property type="gene ID" value="ENSCAFG00030006887.1"/>
</dbReference>
<evidence type="ECO:0000256" key="12">
    <source>
        <dbReference type="ARBA" id="ARBA00022692"/>
    </source>
</evidence>
<dbReference type="Pfam" id="PF07995">
    <property type="entry name" value="GSDH"/>
    <property type="match status" value="1"/>
</dbReference>
<evidence type="ECO:0000256" key="23">
    <source>
        <dbReference type="ARBA" id="ARBA00023136"/>
    </source>
</evidence>
<evidence type="ECO:0000256" key="49">
    <source>
        <dbReference type="ARBA" id="ARBA00077287"/>
    </source>
</evidence>
<evidence type="ECO:0000256" key="7">
    <source>
        <dbReference type="ARBA" id="ARBA00010617"/>
    </source>
</evidence>
<dbReference type="FunFam" id="1.10.630.10:FF:000031">
    <property type="entry name" value="cholesterol 24-hydroxylase isoform X2"/>
    <property type="match status" value="1"/>
</dbReference>
<keyword evidence="20" id="KW-0770">Synapse</keyword>
<name>A0A8C0MFZ5_CANLF</name>
<evidence type="ECO:0000256" key="39">
    <source>
        <dbReference type="ARBA" id="ARBA00051527"/>
    </source>
</evidence>
<keyword evidence="16" id="KW-0492">Microsome</keyword>
<dbReference type="Pfam" id="PF03024">
    <property type="entry name" value="Folate_rec"/>
    <property type="match status" value="1"/>
</dbReference>
<dbReference type="GO" id="GO:0005506">
    <property type="term" value="F:iron ion binding"/>
    <property type="evidence" value="ECO:0007669"/>
    <property type="project" value="InterPro"/>
</dbReference>
<keyword evidence="18" id="KW-0560">Oxidoreductase</keyword>
<comment type="catalytic activity">
    <reaction evidence="45">
        <text>desmosterol + reduced [NADPH--hemoprotein reductase] + O2 = (24S)-25-epoxycholesterol + oxidized [NADPH--hemoprotein reductase] + H2O + H(+)</text>
        <dbReference type="Rhea" id="RHEA:53232"/>
        <dbReference type="Rhea" id="RHEA-COMP:11964"/>
        <dbReference type="Rhea" id="RHEA-COMP:11965"/>
        <dbReference type="ChEBI" id="CHEBI:15377"/>
        <dbReference type="ChEBI" id="CHEBI:15378"/>
        <dbReference type="ChEBI" id="CHEBI:15379"/>
        <dbReference type="ChEBI" id="CHEBI:17737"/>
        <dbReference type="ChEBI" id="CHEBI:41633"/>
        <dbReference type="ChEBI" id="CHEBI:57618"/>
        <dbReference type="ChEBI" id="CHEBI:58210"/>
    </reaction>
    <physiologicalReaction direction="left-to-right" evidence="45">
        <dbReference type="Rhea" id="RHEA:53233"/>
    </physiologicalReaction>
</comment>
<keyword evidence="21" id="KW-0503">Monooxygenase</keyword>
<comment type="catalytic activity">
    <reaction evidence="34">
        <text>(24S)-hydroxycholesterol + reduced [NADPH--hemoprotein reductase] + O2 = 24S,25-dihydroxycholesterol + oxidized [NADPH--hemoprotein reductase] + H2O + H(+)</text>
        <dbReference type="Rhea" id="RHEA:46384"/>
        <dbReference type="Rhea" id="RHEA-COMP:11964"/>
        <dbReference type="Rhea" id="RHEA-COMP:11965"/>
        <dbReference type="ChEBI" id="CHEBI:15377"/>
        <dbReference type="ChEBI" id="CHEBI:15378"/>
        <dbReference type="ChEBI" id="CHEBI:15379"/>
        <dbReference type="ChEBI" id="CHEBI:34310"/>
        <dbReference type="ChEBI" id="CHEBI:57618"/>
        <dbReference type="ChEBI" id="CHEBI:58210"/>
        <dbReference type="ChEBI" id="CHEBI:86074"/>
    </reaction>
    <physiologicalReaction direction="left-to-right" evidence="34">
        <dbReference type="Rhea" id="RHEA:46385"/>
    </physiologicalReaction>
</comment>
<evidence type="ECO:0000256" key="15">
    <source>
        <dbReference type="ARBA" id="ARBA00022824"/>
    </source>
</evidence>
<evidence type="ECO:0000256" key="4">
    <source>
        <dbReference type="ARBA" id="ARBA00004389"/>
    </source>
</evidence>
<keyword evidence="22" id="KW-0443">Lipid metabolism</keyword>
<keyword evidence="25" id="KW-1207">Sterol metabolism</keyword>
<dbReference type="PRINTS" id="PR00385">
    <property type="entry name" value="P450"/>
</dbReference>
<evidence type="ECO:0000256" key="5">
    <source>
        <dbReference type="ARBA" id="ARBA00004613"/>
    </source>
</evidence>
<comment type="pathway">
    <text evidence="6">Lipid metabolism; C21-steroid hormone metabolism.</text>
</comment>
<dbReference type="GO" id="GO:0020037">
    <property type="term" value="F:heme binding"/>
    <property type="evidence" value="ECO:0007669"/>
    <property type="project" value="InterPro"/>
</dbReference>
<keyword evidence="24" id="KW-1015">Disulfide bond</keyword>
<dbReference type="PRINTS" id="PR00463">
    <property type="entry name" value="EP450I"/>
</dbReference>
<dbReference type="AlphaFoldDB" id="A0A8C0MFZ5"/>
<dbReference type="InterPro" id="IPR012938">
    <property type="entry name" value="Glc/Sorbosone_DH"/>
</dbReference>
<dbReference type="Gene3D" id="1.10.630.10">
    <property type="entry name" value="Cytochrome P450"/>
    <property type="match status" value="1"/>
</dbReference>
<evidence type="ECO:0000256" key="44">
    <source>
        <dbReference type="ARBA" id="ARBA00052074"/>
    </source>
</evidence>
<comment type="catalytic activity">
    <reaction evidence="32">
        <text>desmosterol + reduced [NADPH--hemoprotein reductase] + O2 = (24Z),26-hydroxydesmosterol + oxidized [NADPH--hemoprotein reductase] + H2O + H(+)</text>
        <dbReference type="Rhea" id="RHEA:53236"/>
        <dbReference type="Rhea" id="RHEA-COMP:11964"/>
        <dbReference type="Rhea" id="RHEA-COMP:11965"/>
        <dbReference type="ChEBI" id="CHEBI:15377"/>
        <dbReference type="ChEBI" id="CHEBI:15378"/>
        <dbReference type="ChEBI" id="CHEBI:15379"/>
        <dbReference type="ChEBI" id="CHEBI:17737"/>
        <dbReference type="ChEBI" id="CHEBI:57618"/>
        <dbReference type="ChEBI" id="CHEBI:58210"/>
        <dbReference type="ChEBI" id="CHEBI:137053"/>
    </reaction>
    <physiologicalReaction direction="left-to-right" evidence="32">
        <dbReference type="Rhea" id="RHEA:53237"/>
    </physiologicalReaction>
</comment>
<feature type="signal peptide" evidence="53">
    <location>
        <begin position="1"/>
        <end position="24"/>
    </location>
</feature>
<dbReference type="SUPFAM" id="SSF48264">
    <property type="entry name" value="Cytochrome P450"/>
    <property type="match status" value="1"/>
</dbReference>